<reference evidence="1" key="1">
    <citation type="journal article" date="2023" name="Int. J. Syst. Evol. Microbiol.">
        <title>Mesoterricola silvestris gen. nov., sp. nov., Mesoterricola sediminis sp. nov., Geothrix oryzae sp. nov., Geothrix edaphica sp. nov., Geothrix rubra sp. nov., and Geothrix limicola sp. nov., six novel members of Acidobacteriota isolated from soils.</title>
        <authorList>
            <person name="Itoh H."/>
            <person name="Sugisawa Y."/>
            <person name="Mise K."/>
            <person name="Xu Z."/>
            <person name="Kuniyasu M."/>
            <person name="Ushijima N."/>
            <person name="Kawano K."/>
            <person name="Kobayashi E."/>
            <person name="Shiratori Y."/>
            <person name="Masuda Y."/>
            <person name="Senoo K."/>
        </authorList>
    </citation>
    <scope>NUCLEOTIDE SEQUENCE</scope>
    <source>
        <strain evidence="1">W786</strain>
    </source>
</reference>
<evidence type="ECO:0008006" key="3">
    <source>
        <dbReference type="Google" id="ProtNLM"/>
    </source>
</evidence>
<dbReference type="EMBL" id="AP027081">
    <property type="protein sequence ID" value="BDU77566.1"/>
    <property type="molecule type" value="Genomic_DNA"/>
</dbReference>
<gene>
    <name evidence="1" type="ORF">METESE_25240</name>
</gene>
<name>A0AA48H533_9BACT</name>
<proteinExistence type="predicted"/>
<dbReference type="RefSeq" id="WP_316410331.1">
    <property type="nucleotide sequence ID" value="NZ_AP027081.1"/>
</dbReference>
<accession>A0AA48H533</accession>
<dbReference type="InterPro" id="IPR003477">
    <property type="entry name" value="PemK-like"/>
</dbReference>
<keyword evidence="2" id="KW-1185">Reference proteome</keyword>
<dbReference type="Gene3D" id="2.30.30.110">
    <property type="match status" value="1"/>
</dbReference>
<organism evidence="1 2">
    <name type="scientific">Mesoterricola sediminis</name>
    <dbReference type="NCBI Taxonomy" id="2927980"/>
    <lineage>
        <taxon>Bacteria</taxon>
        <taxon>Pseudomonadati</taxon>
        <taxon>Acidobacteriota</taxon>
        <taxon>Holophagae</taxon>
        <taxon>Holophagales</taxon>
        <taxon>Holophagaceae</taxon>
        <taxon>Mesoterricola</taxon>
    </lineage>
</organism>
<evidence type="ECO:0000313" key="1">
    <source>
        <dbReference type="EMBL" id="BDU77566.1"/>
    </source>
</evidence>
<dbReference type="AlphaFoldDB" id="A0AA48H533"/>
<dbReference type="Pfam" id="PF02452">
    <property type="entry name" value="PemK_toxin"/>
    <property type="match status" value="1"/>
</dbReference>
<protein>
    <recommendedName>
        <fullName evidence="3">Type II toxin-antitoxin system PemK/MazF family toxin</fullName>
    </recommendedName>
</protein>
<dbReference type="GO" id="GO:0003677">
    <property type="term" value="F:DNA binding"/>
    <property type="evidence" value="ECO:0007669"/>
    <property type="project" value="InterPro"/>
</dbReference>
<evidence type="ECO:0000313" key="2">
    <source>
        <dbReference type="Proteomes" id="UP001228113"/>
    </source>
</evidence>
<sequence>MALPFDPKPGTIVICDFRGFIAPEMVKPRPAIVVSPKFRRREKLCTIVPLSTTDPRKVEPYHHLLTLDPPLPYPFDSPTCWVKGDLLYTVSYERLDLPHKREPYSRRTFITRIIGEDDLEKIRICIQHGLGILS</sequence>
<dbReference type="Proteomes" id="UP001228113">
    <property type="component" value="Chromosome"/>
</dbReference>
<dbReference type="SUPFAM" id="SSF50118">
    <property type="entry name" value="Cell growth inhibitor/plasmid maintenance toxic component"/>
    <property type="match status" value="1"/>
</dbReference>
<dbReference type="KEGG" id="msea:METESE_25240"/>
<dbReference type="InterPro" id="IPR011067">
    <property type="entry name" value="Plasmid_toxin/cell-grow_inhib"/>
</dbReference>